<sequence>MCVDYSDLNKVCPKDSYHLPSIDRLVDRASSFQILNFLDAYSDYNQIRMYPSNTNKTAFMMDGPNYYYQVMSFGVKIVGATYQRLINKVFADHINHNLEVYVDNMVVKSTSSEGHIKDLEEIFAQVRRHNMRLNPDKCLFGVQGRKFLGFMLTHTGIEVNLDKCEAIIKMKSPQRWLASLSRFLPRVAEKARPFFQLLKKSTSCHWNDDCEKAFQDFKQFLASPPVLTRPMDDQDLCLHLVVSKHSISIVVVQEAIKDTKSCILHQQDTTKHIILISDDRKVHLPFGHLCLMATSLFPLSYNGSPNRPPYPIGATKTLSVELFEFALKFEPRGAIKSQVLAYFLVKMTSPLAKDLWWVLYMDGSSNPKGGGASIILEGLEDITMEHLLKFDFKASNNQGEYEALLARFDLA</sequence>
<dbReference type="InterPro" id="IPR041577">
    <property type="entry name" value="RT_RNaseH_2"/>
</dbReference>
<dbReference type="InterPro" id="IPR043128">
    <property type="entry name" value="Rev_trsase/Diguanyl_cyclase"/>
</dbReference>
<dbReference type="Proteomes" id="UP000257109">
    <property type="component" value="Unassembled WGS sequence"/>
</dbReference>
<evidence type="ECO:0000259" key="2">
    <source>
        <dbReference type="Pfam" id="PF17919"/>
    </source>
</evidence>
<dbReference type="Pfam" id="PF17919">
    <property type="entry name" value="RT_RNaseH_2"/>
    <property type="match status" value="1"/>
</dbReference>
<dbReference type="SUPFAM" id="SSF56672">
    <property type="entry name" value="DNA/RNA polymerases"/>
    <property type="match status" value="1"/>
</dbReference>
<dbReference type="InterPro" id="IPR036397">
    <property type="entry name" value="RNaseH_sf"/>
</dbReference>
<dbReference type="OrthoDB" id="101614at2759"/>
<dbReference type="Gene3D" id="3.10.10.10">
    <property type="entry name" value="HIV Type 1 Reverse Transcriptase, subunit A, domain 1"/>
    <property type="match status" value="1"/>
</dbReference>
<dbReference type="InterPro" id="IPR043502">
    <property type="entry name" value="DNA/RNA_pol_sf"/>
</dbReference>
<protein>
    <submittedName>
        <fullName evidence="3">Retrovirus-related Pol polyprotein from transposon 17.6</fullName>
    </submittedName>
</protein>
<organism evidence="3 4">
    <name type="scientific">Mucuna pruriens</name>
    <name type="common">Velvet bean</name>
    <name type="synonym">Dolichos pruriens</name>
    <dbReference type="NCBI Taxonomy" id="157652"/>
    <lineage>
        <taxon>Eukaryota</taxon>
        <taxon>Viridiplantae</taxon>
        <taxon>Streptophyta</taxon>
        <taxon>Embryophyta</taxon>
        <taxon>Tracheophyta</taxon>
        <taxon>Spermatophyta</taxon>
        <taxon>Magnoliopsida</taxon>
        <taxon>eudicotyledons</taxon>
        <taxon>Gunneridae</taxon>
        <taxon>Pentapetalae</taxon>
        <taxon>rosids</taxon>
        <taxon>fabids</taxon>
        <taxon>Fabales</taxon>
        <taxon>Fabaceae</taxon>
        <taxon>Papilionoideae</taxon>
        <taxon>50 kb inversion clade</taxon>
        <taxon>NPAAA clade</taxon>
        <taxon>indigoferoid/millettioid clade</taxon>
        <taxon>Phaseoleae</taxon>
        <taxon>Mucuna</taxon>
    </lineage>
</organism>
<dbReference type="InterPro" id="IPR000477">
    <property type="entry name" value="RT_dom"/>
</dbReference>
<dbReference type="EMBL" id="QJKJ01016128">
    <property type="protein sequence ID" value="RDX61462.1"/>
    <property type="molecule type" value="Genomic_DNA"/>
</dbReference>
<gene>
    <name evidence="3" type="primary">pol</name>
    <name evidence="3" type="ORF">CR513_60302</name>
</gene>
<comment type="caution">
    <text evidence="3">The sequence shown here is derived from an EMBL/GenBank/DDBJ whole genome shotgun (WGS) entry which is preliminary data.</text>
</comment>
<reference evidence="3" key="1">
    <citation type="submission" date="2018-05" db="EMBL/GenBank/DDBJ databases">
        <title>Draft genome of Mucuna pruriens seed.</title>
        <authorList>
            <person name="Nnadi N.E."/>
            <person name="Vos R."/>
            <person name="Hasami M.H."/>
            <person name="Devisetty U.K."/>
            <person name="Aguiy J.C."/>
        </authorList>
    </citation>
    <scope>NUCLEOTIDE SEQUENCE [LARGE SCALE GENOMIC DNA]</scope>
    <source>
        <strain evidence="3">JCA_2017</strain>
    </source>
</reference>
<dbReference type="GO" id="GO:0003676">
    <property type="term" value="F:nucleic acid binding"/>
    <property type="evidence" value="ECO:0007669"/>
    <property type="project" value="InterPro"/>
</dbReference>
<evidence type="ECO:0000259" key="1">
    <source>
        <dbReference type="Pfam" id="PF00078"/>
    </source>
</evidence>
<dbReference type="Pfam" id="PF00078">
    <property type="entry name" value="RVT_1"/>
    <property type="match status" value="1"/>
</dbReference>
<accession>A0A371E5Z5</accession>
<dbReference type="AlphaFoldDB" id="A0A371E5Z5"/>
<feature type="non-terminal residue" evidence="3">
    <location>
        <position position="1"/>
    </location>
</feature>
<dbReference type="InterPro" id="IPR053134">
    <property type="entry name" value="RNA-dir_DNA_polymerase"/>
</dbReference>
<evidence type="ECO:0000313" key="4">
    <source>
        <dbReference type="Proteomes" id="UP000257109"/>
    </source>
</evidence>
<feature type="domain" description="Reverse transcriptase" evidence="1">
    <location>
        <begin position="2"/>
        <end position="151"/>
    </location>
</feature>
<feature type="domain" description="Reverse transcriptase/retrotransposon-derived protein RNase H-like" evidence="2">
    <location>
        <begin position="206"/>
        <end position="261"/>
    </location>
</feature>
<dbReference type="Gene3D" id="3.30.70.270">
    <property type="match status" value="2"/>
</dbReference>
<evidence type="ECO:0000313" key="3">
    <source>
        <dbReference type="EMBL" id="RDX61462.1"/>
    </source>
</evidence>
<name>A0A371E5Z5_MUCPR</name>
<dbReference type="PANTHER" id="PTHR24559">
    <property type="entry name" value="TRANSPOSON TY3-I GAG-POL POLYPROTEIN"/>
    <property type="match status" value="1"/>
</dbReference>
<dbReference type="PANTHER" id="PTHR24559:SF444">
    <property type="entry name" value="REVERSE TRANSCRIPTASE DOMAIN-CONTAINING PROTEIN"/>
    <property type="match status" value="1"/>
</dbReference>
<proteinExistence type="predicted"/>
<dbReference type="CDD" id="cd01647">
    <property type="entry name" value="RT_LTR"/>
    <property type="match status" value="1"/>
</dbReference>
<keyword evidence="4" id="KW-1185">Reference proteome</keyword>
<dbReference type="Gene3D" id="3.30.420.10">
    <property type="entry name" value="Ribonuclease H-like superfamily/Ribonuclease H"/>
    <property type="match status" value="1"/>
</dbReference>